<evidence type="ECO:0000313" key="2">
    <source>
        <dbReference type="EMBL" id="RVW50059.1"/>
    </source>
</evidence>
<comment type="caution">
    <text evidence="2">The sequence shown here is derived from an EMBL/GenBank/DDBJ whole genome shotgun (WGS) entry which is preliminary data.</text>
</comment>
<keyword evidence="1" id="KW-0812">Transmembrane</keyword>
<proteinExistence type="predicted"/>
<gene>
    <name evidence="2" type="ORF">CK203_104093</name>
</gene>
<feature type="transmembrane region" description="Helical" evidence="1">
    <location>
        <begin position="119"/>
        <end position="142"/>
    </location>
</feature>
<dbReference type="EMBL" id="QGNW01001214">
    <property type="protein sequence ID" value="RVW50059.1"/>
    <property type="molecule type" value="Genomic_DNA"/>
</dbReference>
<name>A0A438EQN9_VITVI</name>
<sequence>MMGRGPWLVVVIACKTRFPLIDDPDDYIRIAHANCPDEKLKRYLPFLEAVRIGELSHAYLWGIRMVVVRMMMRATCHSTFLLQSFVWYVYFAVAAPFVAFVGSLVLVSDLCGLCLGKSLTTACLAFVGVLGFFESFFLTALARRGRGKAIDKLDAKEFRERFCIPNGVAIELLNGRVLVPSEKAEEKTMIFSKETIQRGAPVPSAGVVQGFLHFTQIPPVFIHPNIVRVADGMQHHKTCCTISTSRC</sequence>
<accession>A0A438EQN9</accession>
<dbReference type="AlphaFoldDB" id="A0A438EQN9"/>
<feature type="transmembrane region" description="Helical" evidence="1">
    <location>
        <begin position="80"/>
        <end position="107"/>
    </location>
</feature>
<protein>
    <submittedName>
        <fullName evidence="2">Uncharacterized protein</fullName>
    </submittedName>
</protein>
<organism evidence="2 3">
    <name type="scientific">Vitis vinifera</name>
    <name type="common">Grape</name>
    <dbReference type="NCBI Taxonomy" id="29760"/>
    <lineage>
        <taxon>Eukaryota</taxon>
        <taxon>Viridiplantae</taxon>
        <taxon>Streptophyta</taxon>
        <taxon>Embryophyta</taxon>
        <taxon>Tracheophyta</taxon>
        <taxon>Spermatophyta</taxon>
        <taxon>Magnoliopsida</taxon>
        <taxon>eudicotyledons</taxon>
        <taxon>Gunneridae</taxon>
        <taxon>Pentapetalae</taxon>
        <taxon>rosids</taxon>
        <taxon>Vitales</taxon>
        <taxon>Vitaceae</taxon>
        <taxon>Viteae</taxon>
        <taxon>Vitis</taxon>
    </lineage>
</organism>
<keyword evidence="1" id="KW-0472">Membrane</keyword>
<reference evidence="2 3" key="1">
    <citation type="journal article" date="2018" name="PLoS Genet.">
        <title>Population sequencing reveals clonal diversity and ancestral inbreeding in the grapevine cultivar Chardonnay.</title>
        <authorList>
            <person name="Roach M.J."/>
            <person name="Johnson D.L."/>
            <person name="Bohlmann J."/>
            <person name="van Vuuren H.J."/>
            <person name="Jones S.J."/>
            <person name="Pretorius I.S."/>
            <person name="Schmidt S.A."/>
            <person name="Borneman A.R."/>
        </authorList>
    </citation>
    <scope>NUCLEOTIDE SEQUENCE [LARGE SCALE GENOMIC DNA]</scope>
    <source>
        <strain evidence="3">cv. Chardonnay</strain>
        <tissue evidence="2">Leaf</tissue>
    </source>
</reference>
<dbReference type="Proteomes" id="UP000288805">
    <property type="component" value="Unassembled WGS sequence"/>
</dbReference>
<evidence type="ECO:0000313" key="3">
    <source>
        <dbReference type="Proteomes" id="UP000288805"/>
    </source>
</evidence>
<evidence type="ECO:0000256" key="1">
    <source>
        <dbReference type="SAM" id="Phobius"/>
    </source>
</evidence>
<keyword evidence="1" id="KW-1133">Transmembrane helix</keyword>